<dbReference type="GO" id="GO:0012505">
    <property type="term" value="C:endomembrane system"/>
    <property type="evidence" value="ECO:0007669"/>
    <property type="project" value="UniProtKB-SubCell"/>
</dbReference>
<evidence type="ECO:0000256" key="3">
    <source>
        <dbReference type="ARBA" id="ARBA00022692"/>
    </source>
</evidence>
<evidence type="ECO:0000256" key="7">
    <source>
        <dbReference type="SAM" id="Phobius"/>
    </source>
</evidence>
<feature type="transmembrane region" description="Helical" evidence="7">
    <location>
        <begin position="42"/>
        <end position="62"/>
    </location>
</feature>
<dbReference type="InterPro" id="IPR050133">
    <property type="entry name" value="NqrDE/RnfAE_oxidrdctase"/>
</dbReference>
<evidence type="ECO:0000313" key="8">
    <source>
        <dbReference type="EMBL" id="HJG31039.1"/>
    </source>
</evidence>
<proteinExistence type="predicted"/>
<name>A0A921IQX6_9ACTN</name>
<gene>
    <name evidence="8" type="ORF">K8U80_06545</name>
</gene>
<dbReference type="Pfam" id="PF02508">
    <property type="entry name" value="Rnf-Nqr"/>
    <property type="match status" value="1"/>
</dbReference>
<protein>
    <recommendedName>
        <fullName evidence="10">Electron transport complex subunit RsxA</fullName>
    </recommendedName>
</protein>
<evidence type="ECO:0000256" key="5">
    <source>
        <dbReference type="ARBA" id="ARBA00022989"/>
    </source>
</evidence>
<reference evidence="8" key="2">
    <citation type="submission" date="2021-09" db="EMBL/GenBank/DDBJ databases">
        <authorList>
            <person name="Gilroy R."/>
        </authorList>
    </citation>
    <scope>NUCLEOTIDE SEQUENCE</scope>
    <source>
        <strain evidence="8">ChiGjej2B2-7701</strain>
    </source>
</reference>
<feature type="transmembrane region" description="Helical" evidence="7">
    <location>
        <begin position="68"/>
        <end position="91"/>
    </location>
</feature>
<keyword evidence="6 7" id="KW-0472">Membrane</keyword>
<dbReference type="PANTHER" id="PTHR30335:SF0">
    <property type="entry name" value="ION-TRANSLOCATING OXIDOREDUCTASE COMPLEX SUBUNIT A"/>
    <property type="match status" value="1"/>
</dbReference>
<comment type="subcellular location">
    <subcellularLocation>
        <location evidence="1">Endomembrane system</location>
        <topology evidence="1">Multi-pass membrane protein</topology>
    </subcellularLocation>
</comment>
<feature type="transmembrane region" description="Helical" evidence="7">
    <location>
        <begin position="132"/>
        <end position="154"/>
    </location>
</feature>
<feature type="transmembrane region" description="Helical" evidence="7">
    <location>
        <begin position="174"/>
        <end position="197"/>
    </location>
</feature>
<organism evidence="8 9">
    <name type="scientific">Collinsella ihumii</name>
    <dbReference type="NCBI Taxonomy" id="1720204"/>
    <lineage>
        <taxon>Bacteria</taxon>
        <taxon>Bacillati</taxon>
        <taxon>Actinomycetota</taxon>
        <taxon>Coriobacteriia</taxon>
        <taxon>Coriobacteriales</taxon>
        <taxon>Coriobacteriaceae</taxon>
        <taxon>Collinsella</taxon>
    </lineage>
</organism>
<evidence type="ECO:0000256" key="2">
    <source>
        <dbReference type="ARBA" id="ARBA00022448"/>
    </source>
</evidence>
<feature type="transmembrane region" description="Helical" evidence="7">
    <location>
        <begin position="103"/>
        <end position="126"/>
    </location>
</feature>
<dbReference type="Proteomes" id="UP000746751">
    <property type="component" value="Unassembled WGS sequence"/>
</dbReference>
<dbReference type="InterPro" id="IPR003667">
    <property type="entry name" value="NqrDE/RnfAE"/>
</dbReference>
<accession>A0A921IQX6</accession>
<keyword evidence="5 7" id="KW-1133">Transmembrane helix</keyword>
<evidence type="ECO:0000256" key="1">
    <source>
        <dbReference type="ARBA" id="ARBA00004127"/>
    </source>
</evidence>
<dbReference type="AlphaFoldDB" id="A0A921IQX6"/>
<dbReference type="EMBL" id="DYVF01000042">
    <property type="protein sequence ID" value="HJG31039.1"/>
    <property type="molecule type" value="Genomic_DNA"/>
</dbReference>
<feature type="transmembrane region" description="Helical" evidence="7">
    <location>
        <begin position="6"/>
        <end position="30"/>
    </location>
</feature>
<reference evidence="8" key="1">
    <citation type="journal article" date="2021" name="PeerJ">
        <title>Extensive microbial diversity within the chicken gut microbiome revealed by metagenomics and culture.</title>
        <authorList>
            <person name="Gilroy R."/>
            <person name="Ravi A."/>
            <person name="Getino M."/>
            <person name="Pursley I."/>
            <person name="Horton D.L."/>
            <person name="Alikhan N.F."/>
            <person name="Baker D."/>
            <person name="Gharbi K."/>
            <person name="Hall N."/>
            <person name="Watson M."/>
            <person name="Adriaenssens E.M."/>
            <person name="Foster-Nyarko E."/>
            <person name="Jarju S."/>
            <person name="Secka A."/>
            <person name="Antonio M."/>
            <person name="Oren A."/>
            <person name="Chaudhuri R.R."/>
            <person name="La Ragione R."/>
            <person name="Hildebrand F."/>
            <person name="Pallen M.J."/>
        </authorList>
    </citation>
    <scope>NUCLEOTIDE SEQUENCE</scope>
    <source>
        <strain evidence="8">ChiGjej2B2-7701</strain>
    </source>
</reference>
<keyword evidence="4" id="KW-1278">Translocase</keyword>
<sequence>MEFLSALFTAAFDSNVVFAQMVGMVAVFLLAFKPQDAVRFGLALWAATSISGLVGWPIFALFFEPWGIGYMAPIAYVLVSSIVVFLYGAVACTGKSEAARARIMTQCTLLAVNACVLAAPLGNAAAGEATTLAVATGSSIGAGFGAFIAVVLFATIRQRIDERLVPGALRGLPISLVTASLMCMAFSCVAGIAGGLFA</sequence>
<evidence type="ECO:0000256" key="6">
    <source>
        <dbReference type="ARBA" id="ARBA00023136"/>
    </source>
</evidence>
<keyword evidence="2" id="KW-0813">Transport</keyword>
<evidence type="ECO:0008006" key="10">
    <source>
        <dbReference type="Google" id="ProtNLM"/>
    </source>
</evidence>
<comment type="caution">
    <text evidence="8">The sequence shown here is derived from an EMBL/GenBank/DDBJ whole genome shotgun (WGS) entry which is preliminary data.</text>
</comment>
<dbReference type="PANTHER" id="PTHR30335">
    <property type="entry name" value="INTEGRAL MEMBRANE PROTEIN OF SOXR-REDUCING COMPLEX"/>
    <property type="match status" value="1"/>
</dbReference>
<evidence type="ECO:0000256" key="4">
    <source>
        <dbReference type="ARBA" id="ARBA00022967"/>
    </source>
</evidence>
<evidence type="ECO:0000313" key="9">
    <source>
        <dbReference type="Proteomes" id="UP000746751"/>
    </source>
</evidence>
<keyword evidence="3 7" id="KW-0812">Transmembrane</keyword>
<dbReference type="GO" id="GO:0005886">
    <property type="term" value="C:plasma membrane"/>
    <property type="evidence" value="ECO:0007669"/>
    <property type="project" value="TreeGrafter"/>
</dbReference>